<reference evidence="1 2" key="1">
    <citation type="journal article" date="2018" name="Sci. Data">
        <title>The draft genome sequence of cork oak.</title>
        <authorList>
            <person name="Ramos A.M."/>
            <person name="Usie A."/>
            <person name="Barbosa P."/>
            <person name="Barros P.M."/>
            <person name="Capote T."/>
            <person name="Chaves I."/>
            <person name="Simoes F."/>
            <person name="Abreu I."/>
            <person name="Carrasquinho I."/>
            <person name="Faro C."/>
            <person name="Guimaraes J.B."/>
            <person name="Mendonca D."/>
            <person name="Nobrega F."/>
            <person name="Rodrigues L."/>
            <person name="Saibo N.J.M."/>
            <person name="Varela M.C."/>
            <person name="Egas C."/>
            <person name="Matos J."/>
            <person name="Miguel C.M."/>
            <person name="Oliveira M.M."/>
            <person name="Ricardo C.P."/>
            <person name="Goncalves S."/>
        </authorList>
    </citation>
    <scope>NUCLEOTIDE SEQUENCE [LARGE SCALE GENOMIC DNA]</scope>
    <source>
        <strain evidence="2">cv. HL8</strain>
    </source>
</reference>
<name>A0AAW0K915_QUESU</name>
<accession>A0AAW0K915</accession>
<protein>
    <submittedName>
        <fullName evidence="1">Uncharacterized protein</fullName>
    </submittedName>
</protein>
<proteinExistence type="predicted"/>
<dbReference type="AlphaFoldDB" id="A0AAW0K915"/>
<dbReference type="EMBL" id="PKMF04000374">
    <property type="protein sequence ID" value="KAK7835195.1"/>
    <property type="molecule type" value="Genomic_DNA"/>
</dbReference>
<keyword evidence="2" id="KW-1185">Reference proteome</keyword>
<organism evidence="1 2">
    <name type="scientific">Quercus suber</name>
    <name type="common">Cork oak</name>
    <dbReference type="NCBI Taxonomy" id="58331"/>
    <lineage>
        <taxon>Eukaryota</taxon>
        <taxon>Viridiplantae</taxon>
        <taxon>Streptophyta</taxon>
        <taxon>Embryophyta</taxon>
        <taxon>Tracheophyta</taxon>
        <taxon>Spermatophyta</taxon>
        <taxon>Magnoliopsida</taxon>
        <taxon>eudicotyledons</taxon>
        <taxon>Gunneridae</taxon>
        <taxon>Pentapetalae</taxon>
        <taxon>rosids</taxon>
        <taxon>fabids</taxon>
        <taxon>Fagales</taxon>
        <taxon>Fagaceae</taxon>
        <taxon>Quercus</taxon>
    </lineage>
</organism>
<gene>
    <name evidence="1" type="ORF">CFP56_023592</name>
</gene>
<evidence type="ECO:0000313" key="2">
    <source>
        <dbReference type="Proteomes" id="UP000237347"/>
    </source>
</evidence>
<sequence>MSETHFITHLLTIFFPGNF</sequence>
<comment type="caution">
    <text evidence="1">The sequence shown here is derived from an EMBL/GenBank/DDBJ whole genome shotgun (WGS) entry which is preliminary data.</text>
</comment>
<dbReference type="Proteomes" id="UP000237347">
    <property type="component" value="Unassembled WGS sequence"/>
</dbReference>
<evidence type="ECO:0000313" key="1">
    <source>
        <dbReference type="EMBL" id="KAK7835195.1"/>
    </source>
</evidence>